<dbReference type="eggNOG" id="ENOG5032YVF">
    <property type="taxonomic scope" value="Bacteria"/>
</dbReference>
<dbReference type="InterPro" id="IPR021352">
    <property type="entry name" value="DUF2971"/>
</dbReference>
<sequence length="242" mass="28152">MLFKYVSNRWIDSLICKNEIRFTQFTALNDPFESSVLMQLDEPATDDEYEKMLPSVANIRRYLEKPSTQGRMTAEYFSSIYGILSLSRNVHNMLMWAHYGESHTGFAIGFDEQHEFFKESGDNDFEPALKKVVYSKNRVVQTHDEELIFCHKSIDWAYEEEERLFKLLDLGGANGKHCQFNEPVYLFKIPKEAYKSIYIGANMPKGEAKKLILACETHLPHVDVYTAEVSDEKYELVFNPQT</sequence>
<dbReference type="HOGENOM" id="CLU_050666_3_0_6"/>
<name>B0TP45_SHEHH</name>
<protein>
    <recommendedName>
        <fullName evidence="3">DUF2971 domain-containing protein</fullName>
    </recommendedName>
</protein>
<keyword evidence="2" id="KW-1185">Reference proteome</keyword>
<gene>
    <name evidence="1" type="ordered locus">Shal_1636</name>
</gene>
<dbReference type="KEGG" id="shl:Shal_1636"/>
<dbReference type="OrthoDB" id="4119964at2"/>
<evidence type="ECO:0000313" key="1">
    <source>
        <dbReference type="EMBL" id="ABZ76202.1"/>
    </source>
</evidence>
<evidence type="ECO:0000313" key="2">
    <source>
        <dbReference type="Proteomes" id="UP000001317"/>
    </source>
</evidence>
<proteinExistence type="predicted"/>
<dbReference type="AlphaFoldDB" id="B0TP45"/>
<reference evidence="1" key="1">
    <citation type="submission" date="2008-01" db="EMBL/GenBank/DDBJ databases">
        <title>Complete sequence of Shewanella halifaxensis HAW-EB4.</title>
        <authorList>
            <consortium name="US DOE Joint Genome Institute"/>
            <person name="Copeland A."/>
            <person name="Lucas S."/>
            <person name="Lapidus A."/>
            <person name="Glavina del Rio T."/>
            <person name="Dalin E."/>
            <person name="Tice H."/>
            <person name="Bruce D."/>
            <person name="Goodwin L."/>
            <person name="Pitluck S."/>
            <person name="Sims D."/>
            <person name="Brettin T."/>
            <person name="Detter J.C."/>
            <person name="Han C."/>
            <person name="Kuske C.R."/>
            <person name="Schmutz J."/>
            <person name="Larimer F."/>
            <person name="Land M."/>
            <person name="Hauser L."/>
            <person name="Kyrpides N."/>
            <person name="Kim E."/>
            <person name="Zhao J.-S."/>
            <person name="Richardson P."/>
        </authorList>
    </citation>
    <scope>NUCLEOTIDE SEQUENCE [LARGE SCALE GENOMIC DNA]</scope>
    <source>
        <strain evidence="1">HAW-EB4</strain>
    </source>
</reference>
<organism evidence="1 2">
    <name type="scientific">Shewanella halifaxensis (strain HAW-EB4)</name>
    <dbReference type="NCBI Taxonomy" id="458817"/>
    <lineage>
        <taxon>Bacteria</taxon>
        <taxon>Pseudomonadati</taxon>
        <taxon>Pseudomonadota</taxon>
        <taxon>Gammaproteobacteria</taxon>
        <taxon>Alteromonadales</taxon>
        <taxon>Shewanellaceae</taxon>
        <taxon>Shewanella</taxon>
    </lineage>
</organism>
<dbReference type="RefSeq" id="WP_012276740.1">
    <property type="nucleotide sequence ID" value="NC_010334.1"/>
</dbReference>
<dbReference type="Proteomes" id="UP000001317">
    <property type="component" value="Chromosome"/>
</dbReference>
<dbReference type="EMBL" id="CP000931">
    <property type="protein sequence ID" value="ABZ76202.1"/>
    <property type="molecule type" value="Genomic_DNA"/>
</dbReference>
<dbReference type="Pfam" id="PF11185">
    <property type="entry name" value="DUF2971"/>
    <property type="match status" value="1"/>
</dbReference>
<accession>B0TP45</accession>
<evidence type="ECO:0008006" key="3">
    <source>
        <dbReference type="Google" id="ProtNLM"/>
    </source>
</evidence>